<evidence type="ECO:0000256" key="1">
    <source>
        <dbReference type="ARBA" id="ARBA00004651"/>
    </source>
</evidence>
<gene>
    <name evidence="6" type="primary">mprF</name>
    <name evidence="8" type="ORF">G5B36_17395</name>
    <name evidence="7" type="ORF">L0N08_20240</name>
</gene>
<evidence type="ECO:0000256" key="5">
    <source>
        <dbReference type="ARBA" id="ARBA00023136"/>
    </source>
</evidence>
<dbReference type="Proteomes" id="UP001299608">
    <property type="component" value="Unassembled WGS sequence"/>
</dbReference>
<protein>
    <recommendedName>
        <fullName evidence="6">Phosphatidylglycerol lysyltransferase</fullName>
        <ecNumber evidence="6">2.3.2.3</ecNumber>
    </recommendedName>
    <alternativeName>
        <fullName evidence="6">Lysylphosphatidylglycerol synthase</fullName>
    </alternativeName>
</protein>
<evidence type="ECO:0000313" key="9">
    <source>
        <dbReference type="Proteomes" id="UP000669239"/>
    </source>
</evidence>
<dbReference type="GeneID" id="97205973"/>
<organism evidence="7 10">
    <name type="scientific">Enterocloster aldenensis</name>
    <dbReference type="NCBI Taxonomy" id="358742"/>
    <lineage>
        <taxon>Bacteria</taxon>
        <taxon>Bacillati</taxon>
        <taxon>Bacillota</taxon>
        <taxon>Clostridia</taxon>
        <taxon>Lachnospirales</taxon>
        <taxon>Lachnospiraceae</taxon>
        <taxon>Enterocloster</taxon>
    </lineage>
</organism>
<feature type="transmembrane region" description="Helical" evidence="6">
    <location>
        <begin position="84"/>
        <end position="104"/>
    </location>
</feature>
<dbReference type="EC" id="2.3.2.3" evidence="6"/>
<evidence type="ECO:0000256" key="6">
    <source>
        <dbReference type="RuleBase" id="RU363042"/>
    </source>
</evidence>
<reference evidence="8" key="2">
    <citation type="submission" date="2020-02" db="EMBL/GenBank/DDBJ databases">
        <authorList>
            <person name="Littmann E."/>
            <person name="Sorbara M."/>
        </authorList>
    </citation>
    <scope>NUCLEOTIDE SEQUENCE</scope>
    <source>
        <strain evidence="8">MSK.1.17</strain>
    </source>
</reference>
<dbReference type="EMBL" id="JAAITT010000026">
    <property type="protein sequence ID" value="NSJ50462.1"/>
    <property type="molecule type" value="Genomic_DNA"/>
</dbReference>
<dbReference type="GO" id="GO:0050071">
    <property type="term" value="F:phosphatidylglycerol lysyltransferase activity"/>
    <property type="evidence" value="ECO:0007669"/>
    <property type="project" value="UniProtKB-EC"/>
</dbReference>
<keyword evidence="9" id="KW-1185">Reference proteome</keyword>
<dbReference type="NCBIfam" id="TIGR00374">
    <property type="entry name" value="flippase-like domain"/>
    <property type="match status" value="1"/>
</dbReference>
<dbReference type="InterPro" id="IPR022791">
    <property type="entry name" value="L-PG_synthase/AglD"/>
</dbReference>
<dbReference type="GO" id="GO:0046677">
    <property type="term" value="P:response to antibiotic"/>
    <property type="evidence" value="ECO:0007669"/>
    <property type="project" value="UniProtKB-KW"/>
</dbReference>
<evidence type="ECO:0000313" key="8">
    <source>
        <dbReference type="EMBL" id="NSJ50462.1"/>
    </source>
</evidence>
<keyword evidence="4 6" id="KW-1133">Transmembrane helix</keyword>
<dbReference type="Pfam" id="PF03706">
    <property type="entry name" value="LPG_synthase_TM"/>
    <property type="match status" value="1"/>
</dbReference>
<keyword evidence="6" id="KW-0443">Lipid metabolism</keyword>
<comment type="caution">
    <text evidence="7">The sequence shown here is derived from an EMBL/GenBank/DDBJ whole genome shotgun (WGS) entry which is preliminary data.</text>
</comment>
<feature type="transmembrane region" description="Helical" evidence="6">
    <location>
        <begin position="234"/>
        <end position="257"/>
    </location>
</feature>
<keyword evidence="3 6" id="KW-0812">Transmembrane</keyword>
<dbReference type="AlphaFoldDB" id="A0AAW5C2K3"/>
<keyword evidence="2" id="KW-1003">Cell membrane</keyword>
<comment type="catalytic activity">
    <reaction evidence="6">
        <text>L-lysyl-tRNA(Lys) + a 1,2-diacyl-sn-glycero-3-phospho-(1'-sn-glycerol) = a 1,2-diacyl-sn-glycero-3-phospho-1'-(3'-O-L-lysyl)-sn-glycerol + tRNA(Lys)</text>
        <dbReference type="Rhea" id="RHEA:10668"/>
        <dbReference type="Rhea" id="RHEA-COMP:9696"/>
        <dbReference type="Rhea" id="RHEA-COMP:9697"/>
        <dbReference type="ChEBI" id="CHEBI:64716"/>
        <dbReference type="ChEBI" id="CHEBI:75792"/>
        <dbReference type="ChEBI" id="CHEBI:78442"/>
        <dbReference type="ChEBI" id="CHEBI:78529"/>
        <dbReference type="EC" id="2.3.2.3"/>
    </reaction>
</comment>
<dbReference type="PANTHER" id="PTHR37693">
    <property type="entry name" value="PHOSPHATIDYLGLYCEROL LYSYLTRANSFERASE"/>
    <property type="match status" value="1"/>
</dbReference>
<dbReference type="RefSeq" id="WP_165642559.1">
    <property type="nucleotide sequence ID" value="NZ_BAABZL010000001.1"/>
</dbReference>
<dbReference type="GO" id="GO:0005886">
    <property type="term" value="C:plasma membrane"/>
    <property type="evidence" value="ECO:0007669"/>
    <property type="project" value="UniProtKB-SubCell"/>
</dbReference>
<comment type="function">
    <text evidence="6">Catalyzes the transfer of a lysyl group from L-lysyl-tRNA(Lys) to membrane-bound phosphatidylglycerol (PG), which produces lysylphosphatidylglycerol (LPG), a major component of the bacterial membrane with a positive net charge. LPG synthesis contributes to bacterial virulence as it is involved in the resistance mechanism against cationic antimicrobial peptides (CAMP) produces by the host's immune system (defensins, cathelicidins) and by the competing microorganisms.</text>
</comment>
<feature type="transmembrane region" description="Helical" evidence="6">
    <location>
        <begin position="12"/>
        <end position="30"/>
    </location>
</feature>
<keyword evidence="5 6" id="KW-0472">Membrane</keyword>
<evidence type="ECO:0000256" key="4">
    <source>
        <dbReference type="ARBA" id="ARBA00022989"/>
    </source>
</evidence>
<feature type="transmembrane region" description="Helical" evidence="6">
    <location>
        <begin position="269"/>
        <end position="289"/>
    </location>
</feature>
<feature type="transmembrane region" description="Helical" evidence="6">
    <location>
        <begin position="124"/>
        <end position="149"/>
    </location>
</feature>
<evidence type="ECO:0000256" key="2">
    <source>
        <dbReference type="ARBA" id="ARBA00022475"/>
    </source>
</evidence>
<feature type="transmembrane region" description="Helical" evidence="6">
    <location>
        <begin position="50"/>
        <end position="72"/>
    </location>
</feature>
<dbReference type="GO" id="GO:0006629">
    <property type="term" value="P:lipid metabolic process"/>
    <property type="evidence" value="ECO:0007669"/>
    <property type="project" value="UniProtKB-KW"/>
</dbReference>
<evidence type="ECO:0000313" key="7">
    <source>
        <dbReference type="EMBL" id="MCG4747762.1"/>
    </source>
</evidence>
<sequence>MEQEKMKMREMLIGLCMVAVLALVTFHVLFQNHSMETMGETFRRAELKFVVPAFFCMFVFINCEAANIRLLMKTFHKKVPYRRSLSYSFAGFYFSAITPSATGGQPMQLFYMTRDGFGFAHSSFALLAVAAVYQMTVLVYGSVMALLNLSYVMSQGKLIQWLLVFGILVNGICSGLILLIILNSLLAERVILCAIRILTRVKIIRNHKKARRKMEGLINEYSRGGAYLRQYPMVVARMFLCALIQLTALFLVPYFSCRALGIEAVPGRFLAMQAILSLAVTAVPLPGSVGASEGSFISLYRPILGGGHVFPVMMLSRGISFYALLAVSGGVTAVLQVKRKQQKTNI</sequence>
<feature type="transmembrane region" description="Helical" evidence="6">
    <location>
        <begin position="309"/>
        <end position="335"/>
    </location>
</feature>
<dbReference type="PANTHER" id="PTHR37693:SF1">
    <property type="entry name" value="INTEGRAL MEMBRANE PROTEIN"/>
    <property type="match status" value="1"/>
</dbReference>
<feature type="transmembrane region" description="Helical" evidence="6">
    <location>
        <begin position="161"/>
        <end position="182"/>
    </location>
</feature>
<keyword evidence="6" id="KW-0808">Transferase</keyword>
<name>A0AAW5C2K3_9FIRM</name>
<evidence type="ECO:0000256" key="3">
    <source>
        <dbReference type="ARBA" id="ARBA00022692"/>
    </source>
</evidence>
<dbReference type="Proteomes" id="UP000669239">
    <property type="component" value="Unassembled WGS sequence"/>
</dbReference>
<keyword evidence="6" id="KW-0046">Antibiotic resistance</keyword>
<reference evidence="8 9" key="1">
    <citation type="journal article" date="2020" name="Cell Host Microbe">
        <title>Functional and Genomic Variation between Human-Derived Isolates of Lachnospiraceae Reveals Inter- and Intra-Species Diversity.</title>
        <authorList>
            <person name="Sorbara M.T."/>
            <person name="Littmann E.R."/>
            <person name="Fontana E."/>
            <person name="Moody T.U."/>
            <person name="Kohout C.E."/>
            <person name="Gjonbalaj M."/>
            <person name="Eaton V."/>
            <person name="Seok R."/>
            <person name="Leiner I.M."/>
            <person name="Pamer E.G."/>
        </authorList>
    </citation>
    <scope>NUCLEOTIDE SEQUENCE [LARGE SCALE GENOMIC DNA]</scope>
    <source>
        <strain evidence="8 9">MSK.1.17</strain>
    </source>
</reference>
<dbReference type="EMBL" id="JAKNGE010000028">
    <property type="protein sequence ID" value="MCG4747762.1"/>
    <property type="molecule type" value="Genomic_DNA"/>
</dbReference>
<comment type="similarity">
    <text evidence="6">Belongs to the LPG synthase family.</text>
</comment>
<evidence type="ECO:0000313" key="10">
    <source>
        <dbReference type="Proteomes" id="UP001299608"/>
    </source>
</evidence>
<comment type="subcellular location">
    <subcellularLocation>
        <location evidence="1 6">Cell membrane</location>
        <topology evidence="1 6">Multi-pass membrane protein</topology>
    </subcellularLocation>
</comment>
<accession>A0AAW5C2K3</accession>
<reference evidence="7" key="3">
    <citation type="submission" date="2022-01" db="EMBL/GenBank/DDBJ databases">
        <title>Collection of gut derived symbiotic bacterial strains cultured from healthy donors.</title>
        <authorList>
            <person name="Lin H."/>
            <person name="Kohout C."/>
            <person name="Waligurski E."/>
            <person name="Pamer E.G."/>
        </authorList>
    </citation>
    <scope>NUCLEOTIDE SEQUENCE</scope>
    <source>
        <strain evidence="7">DFI.6.55</strain>
    </source>
</reference>
<proteinExistence type="inferred from homology"/>